<dbReference type="PANTHER" id="PTHR45436">
    <property type="entry name" value="SENSOR HISTIDINE KINASE YKOH"/>
    <property type="match status" value="1"/>
</dbReference>
<evidence type="ECO:0000313" key="14">
    <source>
        <dbReference type="EMBL" id="SIT84331.1"/>
    </source>
</evidence>
<dbReference type="SMART" id="SM00304">
    <property type="entry name" value="HAMP"/>
    <property type="match status" value="1"/>
</dbReference>
<dbReference type="SUPFAM" id="SSF47384">
    <property type="entry name" value="Homodimeric domain of signal transducing histidine kinase"/>
    <property type="match status" value="1"/>
</dbReference>
<dbReference type="PROSITE" id="PS50885">
    <property type="entry name" value="HAMP"/>
    <property type="match status" value="1"/>
</dbReference>
<organism evidence="14 15">
    <name type="scientific">Pontibacter indicus</name>
    <dbReference type="NCBI Taxonomy" id="1317125"/>
    <lineage>
        <taxon>Bacteria</taxon>
        <taxon>Pseudomonadati</taxon>
        <taxon>Bacteroidota</taxon>
        <taxon>Cytophagia</taxon>
        <taxon>Cytophagales</taxon>
        <taxon>Hymenobacteraceae</taxon>
        <taxon>Pontibacter</taxon>
    </lineage>
</organism>
<dbReference type="InterPro" id="IPR036097">
    <property type="entry name" value="HisK_dim/P_sf"/>
</dbReference>
<name>A0A1R3X0I0_9BACT</name>
<dbReference type="AlphaFoldDB" id="A0A1R3X0I0"/>
<evidence type="ECO:0000256" key="3">
    <source>
        <dbReference type="ARBA" id="ARBA00012438"/>
    </source>
</evidence>
<accession>A0A1R3X0I0</accession>
<dbReference type="Gene3D" id="6.10.340.10">
    <property type="match status" value="1"/>
</dbReference>
<dbReference type="OrthoDB" id="594725at2"/>
<keyword evidence="5" id="KW-0808">Transferase</keyword>
<comment type="catalytic activity">
    <reaction evidence="1">
        <text>ATP + protein L-histidine = ADP + protein N-phospho-L-histidine.</text>
        <dbReference type="EC" id="2.7.13.3"/>
    </reaction>
</comment>
<evidence type="ECO:0000313" key="15">
    <source>
        <dbReference type="Proteomes" id="UP000187181"/>
    </source>
</evidence>
<dbReference type="GO" id="GO:0000155">
    <property type="term" value="F:phosphorelay sensor kinase activity"/>
    <property type="evidence" value="ECO:0007669"/>
    <property type="project" value="InterPro"/>
</dbReference>
<evidence type="ECO:0000256" key="1">
    <source>
        <dbReference type="ARBA" id="ARBA00000085"/>
    </source>
</evidence>
<dbReference type="InterPro" id="IPR003594">
    <property type="entry name" value="HATPase_dom"/>
</dbReference>
<dbReference type="InterPro" id="IPR004358">
    <property type="entry name" value="Sig_transdc_His_kin-like_C"/>
</dbReference>
<dbReference type="InterPro" id="IPR005467">
    <property type="entry name" value="His_kinase_dom"/>
</dbReference>
<keyword evidence="4" id="KW-0597">Phosphoprotein</keyword>
<evidence type="ECO:0000256" key="10">
    <source>
        <dbReference type="ARBA" id="ARBA00023136"/>
    </source>
</evidence>
<feature type="transmembrane region" description="Helical" evidence="11">
    <location>
        <begin position="7"/>
        <end position="30"/>
    </location>
</feature>
<dbReference type="Pfam" id="PF02518">
    <property type="entry name" value="HATPase_c"/>
    <property type="match status" value="1"/>
</dbReference>
<dbReference type="InterPro" id="IPR003661">
    <property type="entry name" value="HisK_dim/P_dom"/>
</dbReference>
<protein>
    <recommendedName>
        <fullName evidence="3">histidine kinase</fullName>
        <ecNumber evidence="3">2.7.13.3</ecNumber>
    </recommendedName>
</protein>
<feature type="domain" description="Histidine kinase" evidence="12">
    <location>
        <begin position="239"/>
        <end position="455"/>
    </location>
</feature>
<reference evidence="15" key="1">
    <citation type="submission" date="2017-01" db="EMBL/GenBank/DDBJ databases">
        <authorList>
            <person name="Varghese N."/>
            <person name="Submissions S."/>
        </authorList>
    </citation>
    <scope>NUCLEOTIDE SEQUENCE [LARGE SCALE GENOMIC DNA]</scope>
    <source>
        <strain evidence="15">LP100</strain>
    </source>
</reference>
<dbReference type="SUPFAM" id="SSF55874">
    <property type="entry name" value="ATPase domain of HSP90 chaperone/DNA topoisomerase II/histidine kinase"/>
    <property type="match status" value="1"/>
</dbReference>
<keyword evidence="7 14" id="KW-0418">Kinase</keyword>
<dbReference type="STRING" id="1317125.SAMN05444128_1386"/>
<proteinExistence type="predicted"/>
<dbReference type="EC" id="2.7.13.3" evidence="3"/>
<dbReference type="Pfam" id="PF00512">
    <property type="entry name" value="HisKA"/>
    <property type="match status" value="1"/>
</dbReference>
<dbReference type="SMART" id="SM00387">
    <property type="entry name" value="HATPase_c"/>
    <property type="match status" value="1"/>
</dbReference>
<dbReference type="PROSITE" id="PS50109">
    <property type="entry name" value="HIS_KIN"/>
    <property type="match status" value="1"/>
</dbReference>
<evidence type="ECO:0000256" key="5">
    <source>
        <dbReference type="ARBA" id="ARBA00022679"/>
    </source>
</evidence>
<dbReference type="PANTHER" id="PTHR45436:SF5">
    <property type="entry name" value="SENSOR HISTIDINE KINASE TRCS"/>
    <property type="match status" value="1"/>
</dbReference>
<evidence type="ECO:0000259" key="13">
    <source>
        <dbReference type="PROSITE" id="PS50885"/>
    </source>
</evidence>
<evidence type="ECO:0000256" key="11">
    <source>
        <dbReference type="SAM" id="Phobius"/>
    </source>
</evidence>
<dbReference type="RefSeq" id="WP_076666896.1">
    <property type="nucleotide sequence ID" value="NZ_FTPP01000001.1"/>
</dbReference>
<evidence type="ECO:0000256" key="4">
    <source>
        <dbReference type="ARBA" id="ARBA00022553"/>
    </source>
</evidence>
<feature type="domain" description="HAMP" evidence="13">
    <location>
        <begin position="177"/>
        <end position="231"/>
    </location>
</feature>
<feature type="transmembrane region" description="Helical" evidence="11">
    <location>
        <begin position="151"/>
        <end position="176"/>
    </location>
</feature>
<comment type="subcellular location">
    <subcellularLocation>
        <location evidence="2">Membrane</location>
    </subcellularLocation>
</comment>
<dbReference type="Gene3D" id="1.10.287.130">
    <property type="match status" value="1"/>
</dbReference>
<evidence type="ECO:0000256" key="8">
    <source>
        <dbReference type="ARBA" id="ARBA00022989"/>
    </source>
</evidence>
<dbReference type="CDD" id="cd00075">
    <property type="entry name" value="HATPase"/>
    <property type="match status" value="1"/>
</dbReference>
<gene>
    <name evidence="14" type="ORF">SAMN05444128_1386</name>
</gene>
<evidence type="ECO:0000256" key="6">
    <source>
        <dbReference type="ARBA" id="ARBA00022692"/>
    </source>
</evidence>
<sequence>MNLKQKLALRSTLVCAITLLLVFGSIFYLAKSFTTNTFYSRLENRALLSAIIFLEKDELHKKKYQEYEKRYLNTLEQETLQIYDAHNNVAFVPEIPSHPVDAQILDQIRKKGKLNFQADGMQHAGLFYQDNQGDFVIVSSGVYVTGQERLYLLKIILVILFLVGVLINYIFSVLVANKTFKPFSSILRQVNTISTENLNSRLPQLNKPGNELGDLTLTLNTLLERLEAGVNHQKHFLRNVSHELKTPLAAIMGEAELNLEKERSPEEYRQVLQKIVKNTAELNSVIEGLLLISGLANKTSHVKARPFRLDELLWEVLEKLHFKYPDAEVETIMEVEDSEVLQLHSYPELIATAITNIIDNALKFTDDQKVTLRIALNEQGRVALLVQDYGPGIPEQEQEKVFDLFYRGSNTQYLKPGHGVGLSLTKHITHFCHIDLSISSVPHQGTEVKLVFPGA</sequence>
<keyword evidence="6 11" id="KW-0812">Transmembrane</keyword>
<keyword evidence="10 11" id="KW-0472">Membrane</keyword>
<dbReference type="InterPro" id="IPR050428">
    <property type="entry name" value="TCS_sensor_his_kinase"/>
</dbReference>
<dbReference type="CDD" id="cd00082">
    <property type="entry name" value="HisKA"/>
    <property type="match status" value="1"/>
</dbReference>
<keyword evidence="8 11" id="KW-1133">Transmembrane helix</keyword>
<dbReference type="Gene3D" id="3.30.565.10">
    <property type="entry name" value="Histidine kinase-like ATPase, C-terminal domain"/>
    <property type="match status" value="1"/>
</dbReference>
<dbReference type="InterPro" id="IPR036890">
    <property type="entry name" value="HATPase_C_sf"/>
</dbReference>
<dbReference type="EMBL" id="FTPP01000001">
    <property type="protein sequence ID" value="SIT84331.1"/>
    <property type="molecule type" value="Genomic_DNA"/>
</dbReference>
<dbReference type="SMART" id="SM00388">
    <property type="entry name" value="HisKA"/>
    <property type="match status" value="1"/>
</dbReference>
<keyword evidence="9" id="KW-0902">Two-component regulatory system</keyword>
<evidence type="ECO:0000256" key="9">
    <source>
        <dbReference type="ARBA" id="ARBA00023012"/>
    </source>
</evidence>
<keyword evidence="15" id="KW-1185">Reference proteome</keyword>
<evidence type="ECO:0000259" key="12">
    <source>
        <dbReference type="PROSITE" id="PS50109"/>
    </source>
</evidence>
<dbReference type="InterPro" id="IPR003660">
    <property type="entry name" value="HAMP_dom"/>
</dbReference>
<dbReference type="PRINTS" id="PR00344">
    <property type="entry name" value="BCTRLSENSOR"/>
</dbReference>
<dbReference type="Proteomes" id="UP000187181">
    <property type="component" value="Unassembled WGS sequence"/>
</dbReference>
<evidence type="ECO:0000256" key="7">
    <source>
        <dbReference type="ARBA" id="ARBA00022777"/>
    </source>
</evidence>
<evidence type="ECO:0000256" key="2">
    <source>
        <dbReference type="ARBA" id="ARBA00004370"/>
    </source>
</evidence>
<dbReference type="GO" id="GO:0005886">
    <property type="term" value="C:plasma membrane"/>
    <property type="evidence" value="ECO:0007669"/>
    <property type="project" value="TreeGrafter"/>
</dbReference>